<dbReference type="PROSITE" id="PS51857">
    <property type="entry name" value="CSD_2"/>
    <property type="match status" value="5"/>
</dbReference>
<dbReference type="EMBL" id="JACCJB010000008">
    <property type="protein sequence ID" value="KAF6225287.1"/>
    <property type="molecule type" value="Genomic_DNA"/>
</dbReference>
<sequence>MAIRETGTVKTWNEKGFGFIERDGMGDSIFVHARDTADRQALIPSSKVSFIYEADEKGGKAKEVSIEEMAEAVVSDEGPRETGTIKRWNADKGFGFIGRANREADAFFHKRSFSGHDEPYVGQAISFVYGEGLKGAVATKVKVEEGGSAIQEAPVEDDGDREMGTVKRWNVEKGFGFIGRVSGEEDAFFHKKSFAGSDEPYVGQAVSFVFEEGPKGAAAVKVREEEGGVAKEEEEEGCREMGKVKTYNEEKGFSFIVRCFDGTEIFGHKREFPQDIEPYIGQPVSFVYEVTEKGGTAKKIREEDIVPDIPFSDEGRDFGTIKNFNAEKGFGFIVARKGGEEVRFFDKALNDVVPEKNTCVSFVREESDKGPLAKDLRKEDPDRVARVTARVHYGKVVIYKDPPSSKPDSGYGFIVELDQLTVKKPKKHYFHMWEIETPDDAGGIDPETMVSFIIIPAKKGFQAAAVTIADPPKEEETAQENEAPWGTAAEDNETPLETAMEEMHVSEASETTADATRGD</sequence>
<evidence type="ECO:0000259" key="3">
    <source>
        <dbReference type="PROSITE" id="PS51857"/>
    </source>
</evidence>
<evidence type="ECO:0000256" key="2">
    <source>
        <dbReference type="SAM" id="MobiDB-lite"/>
    </source>
</evidence>
<dbReference type="GO" id="GO:0043488">
    <property type="term" value="P:regulation of mRNA stability"/>
    <property type="evidence" value="ECO:0007669"/>
    <property type="project" value="TreeGrafter"/>
</dbReference>
<dbReference type="InterPro" id="IPR002059">
    <property type="entry name" value="CSP_DNA-bd"/>
</dbReference>
<feature type="region of interest" description="Disordered" evidence="2">
    <location>
        <begin position="470"/>
        <end position="496"/>
    </location>
</feature>
<dbReference type="GO" id="GO:0005737">
    <property type="term" value="C:cytoplasm"/>
    <property type="evidence" value="ECO:0007669"/>
    <property type="project" value="TreeGrafter"/>
</dbReference>
<dbReference type="AlphaFoldDB" id="A0A8H6CKN8"/>
<reference evidence="4 5" key="1">
    <citation type="journal article" date="2020" name="Genomics">
        <title>Complete, high-quality genomes from long-read metagenomic sequencing of two wolf lichen thalli reveals enigmatic genome architecture.</title>
        <authorList>
            <person name="McKenzie S.K."/>
            <person name="Walston R.F."/>
            <person name="Allen J.L."/>
        </authorList>
    </citation>
    <scope>NUCLEOTIDE SEQUENCE [LARGE SCALE GENOMIC DNA]</scope>
    <source>
        <strain evidence="4">WasteWater1</strain>
    </source>
</reference>
<dbReference type="SMART" id="SM00357">
    <property type="entry name" value="CSP"/>
    <property type="match status" value="6"/>
</dbReference>
<gene>
    <name evidence="4" type="ORF">HO133_010485</name>
</gene>
<dbReference type="CDD" id="cd04458">
    <property type="entry name" value="CSP_CDS"/>
    <property type="match status" value="4"/>
</dbReference>
<feature type="domain" description="CSD" evidence="3">
    <location>
        <begin position="316"/>
        <end position="378"/>
    </location>
</feature>
<name>A0A8H6CKN8_9LECA</name>
<dbReference type="InterPro" id="IPR012340">
    <property type="entry name" value="NA-bd_OB-fold"/>
</dbReference>
<dbReference type="InterPro" id="IPR052069">
    <property type="entry name" value="Ca-reg_mRNA-binding_domain"/>
</dbReference>
<evidence type="ECO:0000313" key="4">
    <source>
        <dbReference type="EMBL" id="KAF6225287.1"/>
    </source>
</evidence>
<organism evidence="4 5">
    <name type="scientific">Letharia lupina</name>
    <dbReference type="NCBI Taxonomy" id="560253"/>
    <lineage>
        <taxon>Eukaryota</taxon>
        <taxon>Fungi</taxon>
        <taxon>Dikarya</taxon>
        <taxon>Ascomycota</taxon>
        <taxon>Pezizomycotina</taxon>
        <taxon>Lecanoromycetes</taxon>
        <taxon>OSLEUM clade</taxon>
        <taxon>Lecanoromycetidae</taxon>
        <taxon>Lecanorales</taxon>
        <taxon>Lecanorineae</taxon>
        <taxon>Parmeliaceae</taxon>
        <taxon>Letharia</taxon>
    </lineage>
</organism>
<keyword evidence="5" id="KW-1185">Reference proteome</keyword>
<feature type="domain" description="CSD" evidence="3">
    <location>
        <begin position="80"/>
        <end position="143"/>
    </location>
</feature>
<feature type="domain" description="CSD" evidence="3">
    <location>
        <begin position="161"/>
        <end position="224"/>
    </location>
</feature>
<dbReference type="PANTHER" id="PTHR12962:SF1">
    <property type="entry name" value="COLD SHOCK DOMAIN-CONTAINING PROTEIN CG9705"/>
    <property type="match status" value="1"/>
</dbReference>
<dbReference type="RefSeq" id="XP_037154154.1">
    <property type="nucleotide sequence ID" value="XM_037301337.1"/>
</dbReference>
<proteinExistence type="predicted"/>
<dbReference type="Pfam" id="PF00313">
    <property type="entry name" value="CSD"/>
    <property type="match status" value="4"/>
</dbReference>
<feature type="domain" description="CSD" evidence="3">
    <location>
        <begin position="4"/>
        <end position="66"/>
    </location>
</feature>
<dbReference type="GeneID" id="59338875"/>
<dbReference type="Gene3D" id="2.40.50.140">
    <property type="entry name" value="Nucleic acid-binding proteins"/>
    <property type="match status" value="6"/>
</dbReference>
<dbReference type="SUPFAM" id="SSF50249">
    <property type="entry name" value="Nucleic acid-binding proteins"/>
    <property type="match status" value="5"/>
</dbReference>
<comment type="caution">
    <text evidence="4">The sequence shown here is derived from an EMBL/GenBank/DDBJ whole genome shotgun (WGS) entry which is preliminary data.</text>
</comment>
<keyword evidence="1" id="KW-0597">Phosphoprotein</keyword>
<feature type="domain" description="CSD" evidence="3">
    <location>
        <begin position="239"/>
        <end position="302"/>
    </location>
</feature>
<accession>A0A8H6CKN8</accession>
<dbReference type="InterPro" id="IPR011129">
    <property type="entry name" value="CSD"/>
</dbReference>
<dbReference type="PANTHER" id="PTHR12962">
    <property type="entry name" value="CALCIUM-REGULATED HEAT STABLE PROTEIN CRHSP-24-RELATED"/>
    <property type="match status" value="1"/>
</dbReference>
<evidence type="ECO:0000313" key="5">
    <source>
        <dbReference type="Proteomes" id="UP000593566"/>
    </source>
</evidence>
<dbReference type="GO" id="GO:0003730">
    <property type="term" value="F:mRNA 3'-UTR binding"/>
    <property type="evidence" value="ECO:0007669"/>
    <property type="project" value="TreeGrafter"/>
</dbReference>
<protein>
    <recommendedName>
        <fullName evidence="3">CSD domain-containing protein</fullName>
    </recommendedName>
</protein>
<evidence type="ECO:0000256" key="1">
    <source>
        <dbReference type="ARBA" id="ARBA00022553"/>
    </source>
</evidence>
<dbReference type="Proteomes" id="UP000593566">
    <property type="component" value="Unassembled WGS sequence"/>
</dbReference>